<dbReference type="InterPro" id="IPR019264">
    <property type="entry name" value="DUF2179"/>
</dbReference>
<dbReference type="Gene3D" id="3.30.70.120">
    <property type="match status" value="1"/>
</dbReference>
<comment type="caution">
    <text evidence="8">The sequence shown here is derived from an EMBL/GenBank/DDBJ whole genome shotgun (WGS) entry which is preliminary data.</text>
</comment>
<feature type="transmembrane region" description="Helical" evidence="6">
    <location>
        <begin position="158"/>
        <end position="177"/>
    </location>
</feature>
<keyword evidence="5 6" id="KW-0472">Membrane</keyword>
<evidence type="ECO:0000259" key="7">
    <source>
        <dbReference type="Pfam" id="PF10035"/>
    </source>
</evidence>
<dbReference type="InterPro" id="IPR003740">
    <property type="entry name" value="YitT"/>
</dbReference>
<protein>
    <submittedName>
        <fullName evidence="8">YitT family protein</fullName>
    </submittedName>
</protein>
<gene>
    <name evidence="8" type="ORF">IAB89_10570</name>
</gene>
<evidence type="ECO:0000256" key="4">
    <source>
        <dbReference type="ARBA" id="ARBA00022989"/>
    </source>
</evidence>
<keyword evidence="3 6" id="KW-0812">Transmembrane</keyword>
<evidence type="ECO:0000256" key="6">
    <source>
        <dbReference type="SAM" id="Phobius"/>
    </source>
</evidence>
<feature type="transmembrane region" description="Helical" evidence="6">
    <location>
        <begin position="87"/>
        <end position="108"/>
    </location>
</feature>
<dbReference type="InterPro" id="IPR015867">
    <property type="entry name" value="N-reg_PII/ATP_PRibTrfase_C"/>
</dbReference>
<dbReference type="PROSITE" id="PS51257">
    <property type="entry name" value="PROKAR_LIPOPROTEIN"/>
    <property type="match status" value="1"/>
</dbReference>
<dbReference type="CDD" id="cd16380">
    <property type="entry name" value="YitT_C"/>
    <property type="match status" value="1"/>
</dbReference>
<dbReference type="PIRSF" id="PIRSF006483">
    <property type="entry name" value="Membrane_protein_YitT"/>
    <property type="match status" value="1"/>
</dbReference>
<feature type="domain" description="DUF2179" evidence="7">
    <location>
        <begin position="232"/>
        <end position="286"/>
    </location>
</feature>
<dbReference type="PANTHER" id="PTHR33545">
    <property type="entry name" value="UPF0750 MEMBRANE PROTEIN YITT-RELATED"/>
    <property type="match status" value="1"/>
</dbReference>
<keyword evidence="4 6" id="KW-1133">Transmembrane helix</keyword>
<dbReference type="EMBL" id="DVGZ01000112">
    <property type="protein sequence ID" value="HIR48075.1"/>
    <property type="molecule type" value="Genomic_DNA"/>
</dbReference>
<reference evidence="8" key="1">
    <citation type="submission" date="2020-10" db="EMBL/GenBank/DDBJ databases">
        <authorList>
            <person name="Gilroy R."/>
        </authorList>
    </citation>
    <scope>NUCLEOTIDE SEQUENCE</scope>
    <source>
        <strain evidence="8">ChiSxjej1B13-7958</strain>
    </source>
</reference>
<dbReference type="Pfam" id="PF02588">
    <property type="entry name" value="YitT_membrane"/>
    <property type="match status" value="1"/>
</dbReference>
<name>A0A9D1DF74_9FIRM</name>
<organism evidence="8 9">
    <name type="scientific">Candidatus Caccousia avicola</name>
    <dbReference type="NCBI Taxonomy" id="2840721"/>
    <lineage>
        <taxon>Bacteria</taxon>
        <taxon>Bacillati</taxon>
        <taxon>Bacillota</taxon>
        <taxon>Clostridia</taxon>
        <taxon>Eubacteriales</taxon>
        <taxon>Oscillospiraceae</taxon>
        <taxon>Oscillospiraceae incertae sedis</taxon>
        <taxon>Candidatus Caccousia</taxon>
    </lineage>
</organism>
<feature type="transmembrane region" description="Helical" evidence="6">
    <location>
        <begin position="12"/>
        <end position="33"/>
    </location>
</feature>
<evidence type="ECO:0000313" key="8">
    <source>
        <dbReference type="EMBL" id="HIR48075.1"/>
    </source>
</evidence>
<evidence type="ECO:0000256" key="1">
    <source>
        <dbReference type="ARBA" id="ARBA00004651"/>
    </source>
</evidence>
<keyword evidence="2" id="KW-1003">Cell membrane</keyword>
<feature type="transmembrane region" description="Helical" evidence="6">
    <location>
        <begin position="53"/>
        <end position="75"/>
    </location>
</feature>
<feature type="transmembrane region" description="Helical" evidence="6">
    <location>
        <begin position="114"/>
        <end position="137"/>
    </location>
</feature>
<sequence>MKSARSAPVRAAGDLVFFVAGGLIFACSVKLFAAPNHFAPGGLTGLSTVINYLTGFPIGTMAFLLNIPIFIWAILEIGYKMVGKTILATFLSSAAIDILGMLVPQYLVPYTNEPLLAAVCGGALEGIGLSLVFLRGATTGGTDMIARLLGRRFRHLSMGRLMLMVDGMIILFSAVVYQSLESGLHAAIATFVSTRVIDTVLYGTDVGTGKLLYVISEQSEQIAARIMTEIDRGVTKLSARGGYSGREGEVLLCAVRRDEVHRVIDIVHECDENAFLIVGEAGSITGEGFRLLKKDDRTLRELVAGFREKRSEKKSRKR</sequence>
<accession>A0A9D1DF74</accession>
<evidence type="ECO:0000313" key="9">
    <source>
        <dbReference type="Proteomes" id="UP000824242"/>
    </source>
</evidence>
<evidence type="ECO:0000256" key="2">
    <source>
        <dbReference type="ARBA" id="ARBA00022475"/>
    </source>
</evidence>
<dbReference type="Proteomes" id="UP000824242">
    <property type="component" value="Unassembled WGS sequence"/>
</dbReference>
<reference evidence="8" key="2">
    <citation type="journal article" date="2021" name="PeerJ">
        <title>Extensive microbial diversity within the chicken gut microbiome revealed by metagenomics and culture.</title>
        <authorList>
            <person name="Gilroy R."/>
            <person name="Ravi A."/>
            <person name="Getino M."/>
            <person name="Pursley I."/>
            <person name="Horton D.L."/>
            <person name="Alikhan N.F."/>
            <person name="Baker D."/>
            <person name="Gharbi K."/>
            <person name="Hall N."/>
            <person name="Watson M."/>
            <person name="Adriaenssens E.M."/>
            <person name="Foster-Nyarko E."/>
            <person name="Jarju S."/>
            <person name="Secka A."/>
            <person name="Antonio M."/>
            <person name="Oren A."/>
            <person name="Chaudhuri R.R."/>
            <person name="La Ragione R."/>
            <person name="Hildebrand F."/>
            <person name="Pallen M.J."/>
        </authorList>
    </citation>
    <scope>NUCLEOTIDE SEQUENCE</scope>
    <source>
        <strain evidence="8">ChiSxjej1B13-7958</strain>
    </source>
</reference>
<dbReference type="Pfam" id="PF10035">
    <property type="entry name" value="DUF2179"/>
    <property type="match status" value="1"/>
</dbReference>
<comment type="subcellular location">
    <subcellularLocation>
        <location evidence="1">Cell membrane</location>
        <topology evidence="1">Multi-pass membrane protein</topology>
    </subcellularLocation>
</comment>
<dbReference type="PANTHER" id="PTHR33545:SF5">
    <property type="entry name" value="UPF0750 MEMBRANE PROTEIN YITT"/>
    <property type="match status" value="1"/>
</dbReference>
<dbReference type="InterPro" id="IPR051461">
    <property type="entry name" value="UPF0750_membrane"/>
</dbReference>
<proteinExistence type="predicted"/>
<evidence type="ECO:0000256" key="5">
    <source>
        <dbReference type="ARBA" id="ARBA00023136"/>
    </source>
</evidence>
<evidence type="ECO:0000256" key="3">
    <source>
        <dbReference type="ARBA" id="ARBA00022692"/>
    </source>
</evidence>
<dbReference type="GO" id="GO:0005886">
    <property type="term" value="C:plasma membrane"/>
    <property type="evidence" value="ECO:0007669"/>
    <property type="project" value="UniProtKB-SubCell"/>
</dbReference>
<dbReference type="AlphaFoldDB" id="A0A9D1DF74"/>